<keyword evidence="2" id="KW-0472">Membrane</keyword>
<dbReference type="AlphaFoldDB" id="R9NZ12"/>
<sequence>MTSRGATMTWRLHESRVCGTATLAFHLPASRSSTIRKSTHLGVRTMPSAAARQRNKRALETTGGVSRPPPSRGKGKARGLGGGADSSKLQSLLFILLATTVLLVGYQAARFYFRGHAALSPLSAWTKTKYGANDRSNKAVGGAVGSDARTKFNKLAPEGGVLGAPALVPGQEATDSLDELRKKLGTEGELDAQFDDDGNLDLATIQRMLDILYKPARDGAKGAAHAAGRVLEAVTEDEVDVDAADAAEVADEATP</sequence>
<evidence type="ECO:0000256" key="2">
    <source>
        <dbReference type="SAM" id="Phobius"/>
    </source>
</evidence>
<evidence type="ECO:0000313" key="4">
    <source>
        <dbReference type="Proteomes" id="UP000014071"/>
    </source>
</evidence>
<dbReference type="RefSeq" id="XP_012187571.1">
    <property type="nucleotide sequence ID" value="XM_012332181.1"/>
</dbReference>
<evidence type="ECO:0000256" key="1">
    <source>
        <dbReference type="SAM" id="MobiDB-lite"/>
    </source>
</evidence>
<dbReference type="EMBL" id="DF238780">
    <property type="protein sequence ID" value="GAC93984.1"/>
    <property type="molecule type" value="Genomic_DNA"/>
</dbReference>
<proteinExistence type="predicted"/>
<keyword evidence="3" id="KW-0647">Proteasome</keyword>
<feature type="transmembrane region" description="Helical" evidence="2">
    <location>
        <begin position="92"/>
        <end position="113"/>
    </location>
</feature>
<gene>
    <name evidence="3" type="ORF">PHSY_001553</name>
</gene>
<dbReference type="GO" id="GO:0000502">
    <property type="term" value="C:proteasome complex"/>
    <property type="evidence" value="ECO:0007669"/>
    <property type="project" value="UniProtKB-KW"/>
</dbReference>
<feature type="region of interest" description="Disordered" evidence="1">
    <location>
        <begin position="46"/>
        <end position="82"/>
    </location>
</feature>
<organism evidence="3 4">
    <name type="scientific">Pseudozyma hubeiensis (strain SY62)</name>
    <name type="common">Yeast</name>
    <dbReference type="NCBI Taxonomy" id="1305764"/>
    <lineage>
        <taxon>Eukaryota</taxon>
        <taxon>Fungi</taxon>
        <taxon>Dikarya</taxon>
        <taxon>Basidiomycota</taxon>
        <taxon>Ustilaginomycotina</taxon>
        <taxon>Ustilaginomycetes</taxon>
        <taxon>Ustilaginales</taxon>
        <taxon>Ustilaginaceae</taxon>
        <taxon>Pseudozyma</taxon>
    </lineage>
</organism>
<protein>
    <submittedName>
        <fullName evidence="3">Proteasome component</fullName>
    </submittedName>
</protein>
<dbReference type="OrthoDB" id="2552873at2759"/>
<reference evidence="4" key="1">
    <citation type="journal article" date="2013" name="Genome Announc.">
        <title>Draft genome sequence of the basidiomycetous yeast-like fungus Pseudozyma hubeiensis SY62, which produces an abundant amount of the biosurfactant mannosylerythritol lipids.</title>
        <authorList>
            <person name="Konishi M."/>
            <person name="Hatada Y."/>
            <person name="Horiuchi J."/>
        </authorList>
    </citation>
    <scope>NUCLEOTIDE SEQUENCE [LARGE SCALE GENOMIC DNA]</scope>
    <source>
        <strain evidence="4">SY62</strain>
    </source>
</reference>
<dbReference type="Proteomes" id="UP000014071">
    <property type="component" value="Unassembled WGS sequence"/>
</dbReference>
<dbReference type="HOGENOM" id="CLU_1343790_0_0_1"/>
<evidence type="ECO:0000313" key="3">
    <source>
        <dbReference type="EMBL" id="GAC93984.1"/>
    </source>
</evidence>
<keyword evidence="4" id="KW-1185">Reference proteome</keyword>
<name>R9NZ12_PSEHS</name>
<keyword evidence="2" id="KW-1133">Transmembrane helix</keyword>
<keyword evidence="2" id="KW-0812">Transmembrane</keyword>
<accession>R9NZ12</accession>
<dbReference type="eggNOG" id="ENOG502R396">
    <property type="taxonomic scope" value="Eukaryota"/>
</dbReference>
<dbReference type="GeneID" id="24106850"/>